<gene>
    <name evidence="2" type="ORF">MSP8886_03871</name>
</gene>
<sequence>MIRRVIAACTLVFFCLFLSGCTNGISVTQAQLNEAIKKEIAQGKERQIALGLKDNGTLNMALKVKSVQVNLTEKDGGMALVDMVCLLSGKVNAFGQSFTFSTQVKPSLSSGVRLDENRIYLVSPRITNIEVYGSKFSDQLLRSTLGSLNGDLEKALTNYFNQHRRFSR</sequence>
<evidence type="ECO:0000313" key="3">
    <source>
        <dbReference type="Proteomes" id="UP000092544"/>
    </source>
</evidence>
<dbReference type="Gene3D" id="3.15.10.40">
    <property type="entry name" value="Uncharacterised protein PF07273, DUF1439"/>
    <property type="match status" value="1"/>
</dbReference>
<dbReference type="EMBL" id="FLOB01000015">
    <property type="protein sequence ID" value="SBS36857.1"/>
    <property type="molecule type" value="Genomic_DNA"/>
</dbReference>
<organism evidence="2 3">
    <name type="scientific">Marinomonas spartinae</name>
    <dbReference type="NCBI Taxonomy" id="1792290"/>
    <lineage>
        <taxon>Bacteria</taxon>
        <taxon>Pseudomonadati</taxon>
        <taxon>Pseudomonadota</taxon>
        <taxon>Gammaproteobacteria</taxon>
        <taxon>Oceanospirillales</taxon>
        <taxon>Oceanospirillaceae</taxon>
        <taxon>Marinomonas</taxon>
    </lineage>
</organism>
<reference evidence="2 3" key="1">
    <citation type="submission" date="2016-06" db="EMBL/GenBank/DDBJ databases">
        <authorList>
            <person name="Kjaerup R.B."/>
            <person name="Dalgaard T.S."/>
            <person name="Juul-Madsen H.R."/>
        </authorList>
    </citation>
    <scope>NUCLEOTIDE SEQUENCE [LARGE SCALE GENOMIC DNA]</scope>
    <source>
        <strain evidence="2 3">CECT 8886</strain>
    </source>
</reference>
<evidence type="ECO:0000313" key="2">
    <source>
        <dbReference type="EMBL" id="SBS36857.1"/>
    </source>
</evidence>
<keyword evidence="3" id="KW-1185">Reference proteome</keyword>
<dbReference type="PROSITE" id="PS51257">
    <property type="entry name" value="PROKAR_LIPOPROTEIN"/>
    <property type="match status" value="1"/>
</dbReference>
<feature type="chain" id="PRO_5008379279" description="Lipoprotein" evidence="1">
    <location>
        <begin position="25"/>
        <end position="168"/>
    </location>
</feature>
<dbReference type="Proteomes" id="UP000092544">
    <property type="component" value="Unassembled WGS sequence"/>
</dbReference>
<proteinExistence type="predicted"/>
<dbReference type="AlphaFoldDB" id="A0A1A8TTQ9"/>
<name>A0A1A8TTQ9_9GAMM</name>
<accession>A0A1A8TTQ9</accession>
<evidence type="ECO:0008006" key="4">
    <source>
        <dbReference type="Google" id="ProtNLM"/>
    </source>
</evidence>
<keyword evidence="1" id="KW-0732">Signal</keyword>
<protein>
    <recommendedName>
        <fullName evidence="4">Lipoprotein</fullName>
    </recommendedName>
</protein>
<dbReference type="RefSeq" id="WP_067019770.1">
    <property type="nucleotide sequence ID" value="NZ_FLOB01000015.1"/>
</dbReference>
<dbReference type="STRING" id="1792290.MSP8886_03871"/>
<evidence type="ECO:0000256" key="1">
    <source>
        <dbReference type="SAM" id="SignalP"/>
    </source>
</evidence>
<feature type="signal peptide" evidence="1">
    <location>
        <begin position="1"/>
        <end position="24"/>
    </location>
</feature>
<dbReference type="OrthoDB" id="5688063at2"/>